<dbReference type="EMBL" id="CAJVCH010219665">
    <property type="protein sequence ID" value="CAG7731780.1"/>
    <property type="molecule type" value="Genomic_DNA"/>
</dbReference>
<accession>A0A8J2P4S5</accession>
<dbReference type="AlphaFoldDB" id="A0A8J2P4S5"/>
<gene>
    <name evidence="1" type="ORF">AFUS01_LOCUS20351</name>
</gene>
<protein>
    <submittedName>
        <fullName evidence="1">Uncharacterized protein</fullName>
    </submittedName>
</protein>
<feature type="non-terminal residue" evidence="1">
    <location>
        <position position="310"/>
    </location>
</feature>
<proteinExistence type="predicted"/>
<keyword evidence="2" id="KW-1185">Reference proteome</keyword>
<evidence type="ECO:0000313" key="2">
    <source>
        <dbReference type="Proteomes" id="UP000708208"/>
    </source>
</evidence>
<dbReference type="Proteomes" id="UP000708208">
    <property type="component" value="Unassembled WGS sequence"/>
</dbReference>
<comment type="caution">
    <text evidence="1">The sequence shown here is derived from an EMBL/GenBank/DDBJ whole genome shotgun (WGS) entry which is preliminary data.</text>
</comment>
<name>A0A8J2P4S5_9HEXA</name>
<evidence type="ECO:0000313" key="1">
    <source>
        <dbReference type="EMBL" id="CAG7731780.1"/>
    </source>
</evidence>
<organism evidence="1 2">
    <name type="scientific">Allacma fusca</name>
    <dbReference type="NCBI Taxonomy" id="39272"/>
    <lineage>
        <taxon>Eukaryota</taxon>
        <taxon>Metazoa</taxon>
        <taxon>Ecdysozoa</taxon>
        <taxon>Arthropoda</taxon>
        <taxon>Hexapoda</taxon>
        <taxon>Collembola</taxon>
        <taxon>Symphypleona</taxon>
        <taxon>Sminthuridae</taxon>
        <taxon>Allacma</taxon>
    </lineage>
</organism>
<sequence length="310" mass="36545">MQLRKILCVFGILSFPKKVFTQPILSINNYETKIPNDDILRKIFTSLATCCHFNVILYPGYPVTEFSQNFLTKMGHIQNIEQVACRTARDRTPKRLLRKFVVNEFPKFQAFPAHIFIASTSPSYQVDPSDLTSLVKFKTDWAKLNVNPTNDFLFIFVEQRTNIFLEEARFNFTHLAKTLFHSLFPVNTIVIGISEISKPPVFMFQVKLVCETGPICFRYLNTSFIRPFMELQCRLKTSRLNFNLMHFFVPITLQNRHWRYPVDYDKIRRLAPKDFMFGKLRDGLLPYTRLLLEITDHHNLSLRIYNANYY</sequence>
<reference evidence="1" key="1">
    <citation type="submission" date="2021-06" db="EMBL/GenBank/DDBJ databases">
        <authorList>
            <person name="Hodson N. C."/>
            <person name="Mongue J. A."/>
            <person name="Jaron S. K."/>
        </authorList>
    </citation>
    <scope>NUCLEOTIDE SEQUENCE</scope>
</reference>